<dbReference type="GO" id="GO:0005576">
    <property type="term" value="C:extracellular region"/>
    <property type="evidence" value="ECO:0007669"/>
    <property type="project" value="UniProtKB-SubCell"/>
</dbReference>
<evidence type="ECO:0000313" key="5">
    <source>
        <dbReference type="EMBL" id="BAS69447.1"/>
    </source>
</evidence>
<name>A0A0N7KC02_9MUSC</name>
<protein>
    <submittedName>
        <fullName evidence="5">Odorant-binding protein 8</fullName>
    </submittedName>
</protein>
<dbReference type="GO" id="GO:0007608">
    <property type="term" value="P:sensory perception of smell"/>
    <property type="evidence" value="ECO:0007669"/>
    <property type="project" value="UniProtKB-ARBA"/>
</dbReference>
<dbReference type="InterPro" id="IPR006170">
    <property type="entry name" value="PBP/GOBP"/>
</dbReference>
<dbReference type="Gene3D" id="1.10.238.20">
    <property type="entry name" value="Pheromone/general odorant binding protein domain"/>
    <property type="match status" value="1"/>
</dbReference>
<keyword evidence="4" id="KW-0732">Signal</keyword>
<accession>A0A0N7KC02</accession>
<comment type="similarity">
    <text evidence="2">Belongs to the PBP/GOBP family.</text>
</comment>
<dbReference type="Pfam" id="PF01395">
    <property type="entry name" value="PBP_GOBP"/>
    <property type="match status" value="1"/>
</dbReference>
<evidence type="ECO:0000256" key="3">
    <source>
        <dbReference type="ARBA" id="ARBA00022525"/>
    </source>
</evidence>
<evidence type="ECO:0000256" key="2">
    <source>
        <dbReference type="ARBA" id="ARBA00008098"/>
    </source>
</evidence>
<dbReference type="SUPFAM" id="SSF47565">
    <property type="entry name" value="Insect pheromone/odorant-binding proteins"/>
    <property type="match status" value="1"/>
</dbReference>
<reference evidence="5" key="1">
    <citation type="submission" date="2015-04" db="EMBL/GenBank/DDBJ databases">
        <title>The repertoire of odorant-binding proteins was not affected by host specialization in two Delia species (Diptera: Anthomyiidae).</title>
        <authorList>
            <person name="Matsuo T."/>
            <person name="Ohta S."/>
            <person name="Seto Y."/>
            <person name="Tamura K."/>
            <person name="Ishikawa Y."/>
        </authorList>
    </citation>
    <scope>NUCLEOTIDE SEQUENCE</scope>
    <source>
        <tissue evidence="5">Antenna</tissue>
    </source>
</reference>
<dbReference type="GO" id="GO:0005549">
    <property type="term" value="F:odorant binding"/>
    <property type="evidence" value="ECO:0007669"/>
    <property type="project" value="InterPro"/>
</dbReference>
<dbReference type="PANTHER" id="PTHR21364:SF2">
    <property type="entry name" value="GENERAL ODORANT-BINDING PROTEIN 19A"/>
    <property type="match status" value="1"/>
</dbReference>
<feature type="signal peptide" evidence="4">
    <location>
        <begin position="1"/>
        <end position="25"/>
    </location>
</feature>
<dbReference type="SMART" id="SM00708">
    <property type="entry name" value="PhBP"/>
    <property type="match status" value="1"/>
</dbReference>
<organism evidence="5">
    <name type="scientific">Delia platura</name>
    <dbReference type="NCBI Taxonomy" id="81723"/>
    <lineage>
        <taxon>Eukaryota</taxon>
        <taxon>Metazoa</taxon>
        <taxon>Ecdysozoa</taxon>
        <taxon>Arthropoda</taxon>
        <taxon>Hexapoda</taxon>
        <taxon>Insecta</taxon>
        <taxon>Pterygota</taxon>
        <taxon>Neoptera</taxon>
        <taxon>Endopterygota</taxon>
        <taxon>Diptera</taxon>
        <taxon>Brachycera</taxon>
        <taxon>Muscomorpha</taxon>
        <taxon>Muscoidea</taxon>
        <taxon>Anthomyiidae</taxon>
        <taxon>Anthomyiinae</taxon>
        <taxon>Delia</taxon>
    </lineage>
</organism>
<dbReference type="FunFam" id="1.10.238.20:FF:000001">
    <property type="entry name" value="General odorant-binding protein lush"/>
    <property type="match status" value="1"/>
</dbReference>
<proteinExistence type="evidence at transcript level"/>
<dbReference type="PANTHER" id="PTHR21364">
    <property type="entry name" value="GENERAL ODORANT-BINDING PROTEIN 19A"/>
    <property type="match status" value="1"/>
</dbReference>
<keyword evidence="3" id="KW-0964">Secreted</keyword>
<dbReference type="AlphaFoldDB" id="A0A0N7KC02"/>
<feature type="chain" id="PRO_5006014703" evidence="4">
    <location>
        <begin position="26"/>
        <end position="149"/>
    </location>
</feature>
<dbReference type="InterPro" id="IPR036728">
    <property type="entry name" value="PBP_GOBP_sf"/>
</dbReference>
<dbReference type="EMBL" id="LC042113">
    <property type="protein sequence ID" value="BAS69447.1"/>
    <property type="molecule type" value="mRNA"/>
</dbReference>
<evidence type="ECO:0000256" key="4">
    <source>
        <dbReference type="SAM" id="SignalP"/>
    </source>
</evidence>
<sequence length="149" mass="17179">MLKMKPWLFNTICLIMTIFLITNNALEIPEHLRKHARRIHKRCQNQSDTPEAVIKESLKGGLPNNKNFECYIQCLFDIMGIMDESNTIHIDNLLQILPEEMHPMVTMLSQACGTKDGDGKCNIAFNTMQCYVENNPTIIKDQFEFLFGN</sequence>
<gene>
    <name evidence="5" type="primary">DplaOBP8</name>
</gene>
<dbReference type="CDD" id="cd23992">
    <property type="entry name" value="PBP_GOBP"/>
    <property type="match status" value="1"/>
</dbReference>
<comment type="subcellular location">
    <subcellularLocation>
        <location evidence="1">Secreted</location>
    </subcellularLocation>
</comment>
<evidence type="ECO:0000256" key="1">
    <source>
        <dbReference type="ARBA" id="ARBA00004613"/>
    </source>
</evidence>